<evidence type="ECO:0000256" key="6">
    <source>
        <dbReference type="SAM" id="Coils"/>
    </source>
</evidence>
<dbReference type="EMBL" id="JAAWWB010000018">
    <property type="protein sequence ID" value="KAG6761586.1"/>
    <property type="molecule type" value="Genomic_DNA"/>
</dbReference>
<reference evidence="9" key="1">
    <citation type="journal article" date="2020" name="bioRxiv">
        <title>Hybrid origin of Populus tomentosa Carr. identified through genome sequencing and phylogenomic analysis.</title>
        <authorList>
            <person name="An X."/>
            <person name="Gao K."/>
            <person name="Chen Z."/>
            <person name="Li J."/>
            <person name="Yang X."/>
            <person name="Yang X."/>
            <person name="Zhou J."/>
            <person name="Guo T."/>
            <person name="Zhao T."/>
            <person name="Huang S."/>
            <person name="Miao D."/>
            <person name="Khan W.U."/>
            <person name="Rao P."/>
            <person name="Ye M."/>
            <person name="Lei B."/>
            <person name="Liao W."/>
            <person name="Wang J."/>
            <person name="Ji L."/>
            <person name="Li Y."/>
            <person name="Guo B."/>
            <person name="Mustafa N.S."/>
            <person name="Li S."/>
            <person name="Yun Q."/>
            <person name="Keller S.R."/>
            <person name="Mao J."/>
            <person name="Zhang R."/>
            <person name="Strauss S.H."/>
        </authorList>
    </citation>
    <scope>NUCLEOTIDE SEQUENCE</scope>
    <source>
        <strain evidence="9">GM15</strain>
        <tissue evidence="9">Leaf</tissue>
    </source>
</reference>
<dbReference type="InterPro" id="IPR001452">
    <property type="entry name" value="SH3_domain"/>
</dbReference>
<organism evidence="9 10">
    <name type="scientific">Populus tomentosa</name>
    <name type="common">Chinese white poplar</name>
    <dbReference type="NCBI Taxonomy" id="118781"/>
    <lineage>
        <taxon>Eukaryota</taxon>
        <taxon>Viridiplantae</taxon>
        <taxon>Streptophyta</taxon>
        <taxon>Embryophyta</taxon>
        <taxon>Tracheophyta</taxon>
        <taxon>Spermatophyta</taxon>
        <taxon>Magnoliopsida</taxon>
        <taxon>eudicotyledons</taxon>
        <taxon>Gunneridae</taxon>
        <taxon>Pentapetalae</taxon>
        <taxon>rosids</taxon>
        <taxon>fabids</taxon>
        <taxon>Malpighiales</taxon>
        <taxon>Salicaceae</taxon>
        <taxon>Saliceae</taxon>
        <taxon>Populus</taxon>
    </lineage>
</organism>
<proteinExistence type="predicted"/>
<dbReference type="Proteomes" id="UP000886885">
    <property type="component" value="Chromosome 9D"/>
</dbReference>
<dbReference type="SMART" id="SM00326">
    <property type="entry name" value="SH3"/>
    <property type="match status" value="1"/>
</dbReference>
<evidence type="ECO:0000259" key="8">
    <source>
        <dbReference type="PROSITE" id="PS50002"/>
    </source>
</evidence>
<evidence type="ECO:0000256" key="2">
    <source>
        <dbReference type="ARBA" id="ARBA00022443"/>
    </source>
</evidence>
<dbReference type="OrthoDB" id="19092at2759"/>
<evidence type="ECO:0000256" key="5">
    <source>
        <dbReference type="PROSITE-ProRule" id="PRU00192"/>
    </source>
</evidence>
<evidence type="ECO:0000256" key="4">
    <source>
        <dbReference type="ARBA" id="ARBA00023136"/>
    </source>
</evidence>
<name>A0A8X8CGF1_POPTO</name>
<keyword evidence="3 6" id="KW-0175">Coiled coil</keyword>
<evidence type="ECO:0000313" key="10">
    <source>
        <dbReference type="Proteomes" id="UP000886885"/>
    </source>
</evidence>
<sequence>MEAIRKQATKLREQVAKQQQCYYAPELEIAVLDYYLKSFRGFLRVFNAVLKQFGASGYGGSDTLVTDEAELHQHQKLERLYISTRAGKHFQRDIVRGVEGYIVTGSKQVEIGTKFSEDSRKYGAENTCTSGNTLSKAAVNYGRARAQMEKERGNLLKALGTQVAEPLRAMVMGAPLEDARHLAQRYDRMRQEAEAQHDYHGVWAILSPKLFSYPSFEPRQAIEVSKRQAKVREMPGSPELAMKLESAETKLQDLKSNMSILGKEAAAAMAAVEAQQQRLTLQRLIAMVEAERAYHQRVLQILDQLEGEMTSERQRIEAPPTPSAENSMPPPPSYEEVNGMYASQAHNGTTDSISYFLGEVMHSYQGQSDVELTLSIGDYVVVRKVTNNGWAEGECKGKAGWFPYGYIERRDRVLASKIAEVF</sequence>
<gene>
    <name evidence="9" type="ORF">POTOM_034814</name>
</gene>
<keyword evidence="10" id="KW-1185">Reference proteome</keyword>
<feature type="domain" description="SH3" evidence="8">
    <location>
        <begin position="353"/>
        <end position="412"/>
    </location>
</feature>
<comment type="caution">
    <text evidence="9">The sequence shown here is derived from an EMBL/GenBank/DDBJ whole genome shotgun (WGS) entry which is preliminary data.</text>
</comment>
<evidence type="ECO:0000256" key="1">
    <source>
        <dbReference type="ARBA" id="ARBA00004170"/>
    </source>
</evidence>
<feature type="region of interest" description="Disordered" evidence="7">
    <location>
        <begin position="310"/>
        <end position="331"/>
    </location>
</feature>
<dbReference type="PROSITE" id="PS50002">
    <property type="entry name" value="SH3"/>
    <property type="match status" value="1"/>
</dbReference>
<protein>
    <recommendedName>
        <fullName evidence="8">SH3 domain-containing protein</fullName>
    </recommendedName>
</protein>
<dbReference type="PANTHER" id="PTHR14167:SF81">
    <property type="entry name" value="ENDOPHILIN-A"/>
    <property type="match status" value="1"/>
</dbReference>
<dbReference type="Pfam" id="PF14604">
    <property type="entry name" value="SH3_9"/>
    <property type="match status" value="1"/>
</dbReference>
<evidence type="ECO:0000256" key="3">
    <source>
        <dbReference type="ARBA" id="ARBA00023054"/>
    </source>
</evidence>
<evidence type="ECO:0000256" key="7">
    <source>
        <dbReference type="SAM" id="MobiDB-lite"/>
    </source>
</evidence>
<dbReference type="AlphaFoldDB" id="A0A8X8CGF1"/>
<dbReference type="PANTHER" id="PTHR14167">
    <property type="entry name" value="SH3 DOMAIN-CONTAINING"/>
    <property type="match status" value="1"/>
</dbReference>
<dbReference type="InterPro" id="IPR050384">
    <property type="entry name" value="Endophilin_SH3RF"/>
</dbReference>
<keyword evidence="4" id="KW-0472">Membrane</keyword>
<comment type="subcellular location">
    <subcellularLocation>
        <location evidence="1">Membrane</location>
        <topology evidence="1">Peripheral membrane protein</topology>
    </subcellularLocation>
</comment>
<accession>A0A8X8CGF1</accession>
<feature type="coiled-coil region" evidence="6">
    <location>
        <begin position="237"/>
        <end position="291"/>
    </location>
</feature>
<evidence type="ECO:0000313" key="9">
    <source>
        <dbReference type="EMBL" id="KAG6761586.1"/>
    </source>
</evidence>
<keyword evidence="2 5" id="KW-0728">SH3 domain</keyword>